<comment type="caution">
    <text evidence="1">The sequence shown here is derived from an EMBL/GenBank/DDBJ whole genome shotgun (WGS) entry which is preliminary data.</text>
</comment>
<keyword evidence="2" id="KW-1185">Reference proteome</keyword>
<evidence type="ECO:0000313" key="1">
    <source>
        <dbReference type="EMBL" id="MCI34377.1"/>
    </source>
</evidence>
<dbReference type="EMBL" id="LXQA010213096">
    <property type="protein sequence ID" value="MCI34377.1"/>
    <property type="molecule type" value="Genomic_DNA"/>
</dbReference>
<accession>A0A392RDU1</accession>
<evidence type="ECO:0000313" key="2">
    <source>
        <dbReference type="Proteomes" id="UP000265520"/>
    </source>
</evidence>
<feature type="non-terminal residue" evidence="1">
    <location>
        <position position="85"/>
    </location>
</feature>
<dbReference type="AlphaFoldDB" id="A0A392RDU1"/>
<proteinExistence type="predicted"/>
<dbReference type="Proteomes" id="UP000265520">
    <property type="component" value="Unassembled WGS sequence"/>
</dbReference>
<organism evidence="1 2">
    <name type="scientific">Trifolium medium</name>
    <dbReference type="NCBI Taxonomy" id="97028"/>
    <lineage>
        <taxon>Eukaryota</taxon>
        <taxon>Viridiplantae</taxon>
        <taxon>Streptophyta</taxon>
        <taxon>Embryophyta</taxon>
        <taxon>Tracheophyta</taxon>
        <taxon>Spermatophyta</taxon>
        <taxon>Magnoliopsida</taxon>
        <taxon>eudicotyledons</taxon>
        <taxon>Gunneridae</taxon>
        <taxon>Pentapetalae</taxon>
        <taxon>rosids</taxon>
        <taxon>fabids</taxon>
        <taxon>Fabales</taxon>
        <taxon>Fabaceae</taxon>
        <taxon>Papilionoideae</taxon>
        <taxon>50 kb inversion clade</taxon>
        <taxon>NPAAA clade</taxon>
        <taxon>Hologalegina</taxon>
        <taxon>IRL clade</taxon>
        <taxon>Trifolieae</taxon>
        <taxon>Trifolium</taxon>
    </lineage>
</organism>
<name>A0A392RDU1_9FABA</name>
<protein>
    <submittedName>
        <fullName evidence="1">Uncharacterized protein</fullName>
    </submittedName>
</protein>
<sequence>MAEESKASVKSQLGVVLGLDDDFSLDEGFSPHRFSWSYLKASLNVNAKRFKVFQLLMGNPCIKKLKNIKYESLCALRRQEKTLFS</sequence>
<reference evidence="1 2" key="1">
    <citation type="journal article" date="2018" name="Front. Plant Sci.">
        <title>Red Clover (Trifolium pratense) and Zigzag Clover (T. medium) - A Picture of Genomic Similarities and Differences.</title>
        <authorList>
            <person name="Dluhosova J."/>
            <person name="Istvanek J."/>
            <person name="Nedelnik J."/>
            <person name="Repkova J."/>
        </authorList>
    </citation>
    <scope>NUCLEOTIDE SEQUENCE [LARGE SCALE GENOMIC DNA]</scope>
    <source>
        <strain evidence="2">cv. 10/8</strain>
        <tissue evidence="1">Leaf</tissue>
    </source>
</reference>